<dbReference type="Pfam" id="PF00021">
    <property type="entry name" value="UPAR_LY6"/>
    <property type="match status" value="2"/>
</dbReference>
<accession>A0A1S3T2Q1</accession>
<keyword evidence="8" id="KW-0812">Transmembrane</keyword>
<evidence type="ECO:0000256" key="7">
    <source>
        <dbReference type="ARBA" id="ARBA00023180"/>
    </source>
</evidence>
<sequence>MKHTIILVLACMLLCIAVSFSAAHGLQCFTCKDPADPTCSEQTLETCSEGQVCSTNTSSTLQSSVGNIRGRIHFTIWEVDIDIRWGKDRTATDPDVGSNSSINERIVKGCMDDHFCQSSPKISLNIGFQQFTSSCCNSSGCNSDTFSDDPHNGLQCFSCTDPEDEVCDQAVTCQGVQDHCLNDTVTASNGRSVTLRGCVSKSMCGSGSDSSSDSGSDSGSVSCCEGSLCNRNMPMNAAQPVALTVLTLLVGITTTTLLQSVNQ</sequence>
<keyword evidence="8" id="KW-1133">Transmembrane helix</keyword>
<dbReference type="Pfam" id="PF00087">
    <property type="entry name" value="Toxin_TOLIP"/>
    <property type="match status" value="1"/>
</dbReference>
<evidence type="ECO:0000259" key="10">
    <source>
        <dbReference type="SMART" id="SM00134"/>
    </source>
</evidence>
<name>A0A1S3T2Q1_SALSA</name>
<dbReference type="RefSeq" id="XP_014070870.1">
    <property type="nucleotide sequence ID" value="XM_014215395.2"/>
</dbReference>
<evidence type="ECO:0000256" key="5">
    <source>
        <dbReference type="ARBA" id="ARBA00022729"/>
    </source>
</evidence>
<feature type="domain" description="UPAR/Ly6" evidence="10">
    <location>
        <begin position="154"/>
        <end position="242"/>
    </location>
</feature>
<dbReference type="InterPro" id="IPR050918">
    <property type="entry name" value="CNF-like_PLA2_Inhibitor"/>
</dbReference>
<dbReference type="InterPro" id="IPR045860">
    <property type="entry name" value="Snake_toxin-like_sf"/>
</dbReference>
<proteinExistence type="predicted"/>
<keyword evidence="6 8" id="KW-0472">Membrane</keyword>
<evidence type="ECO:0000313" key="12">
    <source>
        <dbReference type="RefSeq" id="XP_014070870.1"/>
    </source>
</evidence>
<dbReference type="InterPro" id="IPR016054">
    <property type="entry name" value="LY6_UPA_recep-like"/>
</dbReference>
<keyword evidence="11" id="KW-1185">Reference proteome</keyword>
<feature type="transmembrane region" description="Helical" evidence="8">
    <location>
        <begin position="237"/>
        <end position="258"/>
    </location>
</feature>
<evidence type="ECO:0000256" key="8">
    <source>
        <dbReference type="SAM" id="Phobius"/>
    </source>
</evidence>
<dbReference type="PANTHER" id="PTHR20914:SF9">
    <property type="entry name" value="COILED, ISOFORM A"/>
    <property type="match status" value="1"/>
</dbReference>
<evidence type="ECO:0000313" key="11">
    <source>
        <dbReference type="Proteomes" id="UP001652741"/>
    </source>
</evidence>
<keyword evidence="7" id="KW-0325">Glycoprotein</keyword>
<feature type="signal peptide" evidence="9">
    <location>
        <begin position="1"/>
        <end position="25"/>
    </location>
</feature>
<keyword evidence="5 9" id="KW-0732">Signal</keyword>
<keyword evidence="4" id="KW-0964">Secreted</keyword>
<gene>
    <name evidence="12" type="primary">LOC106613307</name>
</gene>
<feature type="chain" id="PRO_5010248302" evidence="9">
    <location>
        <begin position="26"/>
        <end position="263"/>
    </location>
</feature>
<evidence type="ECO:0000256" key="4">
    <source>
        <dbReference type="ARBA" id="ARBA00022525"/>
    </source>
</evidence>
<dbReference type="PANTHER" id="PTHR20914">
    <property type="entry name" value="LY6/PLAUR DOMAIN-CONTAINING PROTEIN 8"/>
    <property type="match status" value="1"/>
</dbReference>
<keyword evidence="12" id="KW-0675">Receptor</keyword>
<dbReference type="GeneID" id="106613307"/>
<dbReference type="OrthoDB" id="8882827at2759"/>
<evidence type="ECO:0000256" key="1">
    <source>
        <dbReference type="ARBA" id="ARBA00004236"/>
    </source>
</evidence>
<evidence type="ECO:0000256" key="6">
    <source>
        <dbReference type="ARBA" id="ARBA00023136"/>
    </source>
</evidence>
<dbReference type="Proteomes" id="UP001652741">
    <property type="component" value="Chromosome ssa09"/>
</dbReference>
<protein>
    <submittedName>
        <fullName evidence="12">Urokinase plasminogen activator surface receptor isoform X1</fullName>
    </submittedName>
</protein>
<dbReference type="InterPro" id="IPR035076">
    <property type="entry name" value="Toxin/TOLIP"/>
</dbReference>
<dbReference type="AlphaFoldDB" id="A0A1S3T2Q1"/>
<organism evidence="11 12">
    <name type="scientific">Salmo salar</name>
    <name type="common">Atlantic salmon</name>
    <dbReference type="NCBI Taxonomy" id="8030"/>
    <lineage>
        <taxon>Eukaryota</taxon>
        <taxon>Metazoa</taxon>
        <taxon>Chordata</taxon>
        <taxon>Craniata</taxon>
        <taxon>Vertebrata</taxon>
        <taxon>Euteleostomi</taxon>
        <taxon>Actinopterygii</taxon>
        <taxon>Neopterygii</taxon>
        <taxon>Teleostei</taxon>
        <taxon>Protacanthopterygii</taxon>
        <taxon>Salmoniformes</taxon>
        <taxon>Salmonidae</taxon>
        <taxon>Salmoninae</taxon>
        <taxon>Salmo</taxon>
    </lineage>
</organism>
<dbReference type="SMART" id="SM00134">
    <property type="entry name" value="LU"/>
    <property type="match status" value="1"/>
</dbReference>
<dbReference type="SUPFAM" id="SSF57302">
    <property type="entry name" value="Snake toxin-like"/>
    <property type="match status" value="2"/>
</dbReference>
<evidence type="ECO:0000256" key="2">
    <source>
        <dbReference type="ARBA" id="ARBA00004613"/>
    </source>
</evidence>
<keyword evidence="3" id="KW-1003">Cell membrane</keyword>
<comment type="subcellular location">
    <subcellularLocation>
        <location evidence="1">Cell membrane</location>
    </subcellularLocation>
    <subcellularLocation>
        <location evidence="2">Secreted</location>
    </subcellularLocation>
</comment>
<dbReference type="GO" id="GO:0005576">
    <property type="term" value="C:extracellular region"/>
    <property type="evidence" value="ECO:0007669"/>
    <property type="project" value="UniProtKB-SubCell"/>
</dbReference>
<dbReference type="KEGG" id="sasa:106613307"/>
<reference evidence="12" key="1">
    <citation type="submission" date="2025-08" db="UniProtKB">
        <authorList>
            <consortium name="RefSeq"/>
        </authorList>
    </citation>
    <scope>IDENTIFICATION</scope>
</reference>
<dbReference type="Gene3D" id="2.10.60.10">
    <property type="entry name" value="CD59"/>
    <property type="match status" value="2"/>
</dbReference>
<evidence type="ECO:0000256" key="3">
    <source>
        <dbReference type="ARBA" id="ARBA00022475"/>
    </source>
</evidence>
<dbReference type="GO" id="GO:0005886">
    <property type="term" value="C:plasma membrane"/>
    <property type="evidence" value="ECO:0007669"/>
    <property type="project" value="UniProtKB-SubCell"/>
</dbReference>
<evidence type="ECO:0000256" key="9">
    <source>
        <dbReference type="SAM" id="SignalP"/>
    </source>
</evidence>